<accession>A0AA90HDZ2</accession>
<organism evidence="1">
    <name type="scientific">Streptantibioticus silvisoli</name>
    <dbReference type="NCBI Taxonomy" id="2705255"/>
    <lineage>
        <taxon>Bacteria</taxon>
        <taxon>Bacillati</taxon>
        <taxon>Actinomycetota</taxon>
        <taxon>Actinomycetes</taxon>
        <taxon>Kitasatosporales</taxon>
        <taxon>Streptomycetaceae</taxon>
        <taxon>Streptantibioticus</taxon>
    </lineage>
</organism>
<dbReference type="Pfam" id="PF13031">
    <property type="entry name" value="DUF3892"/>
    <property type="match status" value="1"/>
</dbReference>
<dbReference type="EMBL" id="JABXJJ020000057">
    <property type="protein sequence ID" value="MDI5973985.1"/>
    <property type="molecule type" value="Genomic_DNA"/>
</dbReference>
<dbReference type="AlphaFoldDB" id="A0AA90HDZ2"/>
<sequence>MSIKITVVHLSGGIDHEHITGLRWTNPADGKTGDSSRATLVAWIEDKNGKAYTEDSSGHRADVAVVNPARGEKYLRTRADGVWTNNLLALPRY</sequence>
<reference evidence="1" key="1">
    <citation type="submission" date="2023-05" db="EMBL/GenBank/DDBJ databases">
        <title>Streptantibioticus silvisoli sp. nov., acidotolerant actinomycetes 1 from pine litter.</title>
        <authorList>
            <person name="Swiecimska M."/>
            <person name="Golinska P."/>
            <person name="Sangal V."/>
            <person name="Wachnowicz B."/>
            <person name="Goodfellow M."/>
        </authorList>
    </citation>
    <scope>NUCLEOTIDE SEQUENCE</scope>
    <source>
        <strain evidence="1">SL13</strain>
    </source>
</reference>
<evidence type="ECO:0000313" key="1">
    <source>
        <dbReference type="EMBL" id="MDI5973985.1"/>
    </source>
</evidence>
<proteinExistence type="predicted"/>
<comment type="caution">
    <text evidence="1">The sequence shown here is derived from an EMBL/GenBank/DDBJ whole genome shotgun (WGS) entry which is preliminary data.</text>
</comment>
<name>A0AA90HDZ2_9ACTN</name>
<protein>
    <submittedName>
        <fullName evidence="1">DUF3892 domain-containing protein</fullName>
    </submittedName>
</protein>
<gene>
    <name evidence="1" type="ORF">POF50_032365</name>
</gene>
<dbReference type="InterPro" id="IPR024997">
    <property type="entry name" value="DUF3892"/>
</dbReference>
<dbReference type="RefSeq" id="WP_271313437.1">
    <property type="nucleotide sequence ID" value="NZ_JABXJJ020000057.1"/>
</dbReference>